<dbReference type="CDD" id="cd05380">
    <property type="entry name" value="CAP_euk"/>
    <property type="match status" value="2"/>
</dbReference>
<name>A0A0C2D8U0_9BILA</name>
<dbReference type="Proteomes" id="UP000054047">
    <property type="component" value="Unassembled WGS sequence"/>
</dbReference>
<gene>
    <name evidence="2" type="ORF">ANCDUO_03521</name>
</gene>
<protein>
    <submittedName>
        <fullName evidence="2">SCP-like protein</fullName>
    </submittedName>
</protein>
<proteinExistence type="predicted"/>
<sequence length="387" mass="43371">MGYFIAALYVSFTLFINNANHCYLCISTIPVIIKLLSFSLTDAACPGPNSLTDAYAKHVTNIHNIMRSWAAEGGLYTKDRRLPPGENIYAVEWDCELEELAKKAVENCPKAKVPNPKHGQSFKFYNANSKPEKWAQPLNESINDWLEVADQRIDIGNEIVVMNKSEKLTNFFNMVRYNTLYIGCSEMTCTKKNKTTATAACFYSQPDLKDGDLIYKAGKNCTSGGPCTTYQPARCDFSTTLCRYNCALEADAMSRAMQCILQQSGRSERPGQGENQASIALNGVNNYRQAGELMAWATTQKIGCAVVKCPTAYNVVCRYTPRCEYTIVQCNVEGIYYLQGQSHRSNNLLSRKTMHSVSGIHTLLRFTVCMKHLCCQHFTEQHFLGVT</sequence>
<dbReference type="AlphaFoldDB" id="A0A0C2D8U0"/>
<evidence type="ECO:0000313" key="2">
    <source>
        <dbReference type="EMBL" id="KIH66153.1"/>
    </source>
</evidence>
<keyword evidence="3" id="KW-1185">Reference proteome</keyword>
<dbReference type="EMBL" id="KN727238">
    <property type="protein sequence ID" value="KIH66153.1"/>
    <property type="molecule type" value="Genomic_DNA"/>
</dbReference>
<reference evidence="2 3" key="1">
    <citation type="submission" date="2013-12" db="EMBL/GenBank/DDBJ databases">
        <title>Draft genome of the parsitic nematode Ancylostoma duodenale.</title>
        <authorList>
            <person name="Mitreva M."/>
        </authorList>
    </citation>
    <scope>NUCLEOTIDE SEQUENCE [LARGE SCALE GENOMIC DNA]</scope>
    <source>
        <strain evidence="2 3">Zhejiang</strain>
    </source>
</reference>
<feature type="domain" description="SCP" evidence="1">
    <location>
        <begin position="54"/>
        <end position="211"/>
    </location>
</feature>
<accession>A0A0C2D8U0</accession>
<dbReference type="Pfam" id="PF00188">
    <property type="entry name" value="CAP"/>
    <property type="match status" value="1"/>
</dbReference>
<dbReference type="InterPro" id="IPR035940">
    <property type="entry name" value="CAP_sf"/>
</dbReference>
<dbReference type="SMART" id="SM00198">
    <property type="entry name" value="SCP"/>
    <property type="match status" value="1"/>
</dbReference>
<dbReference type="OrthoDB" id="5865881at2759"/>
<dbReference type="SUPFAM" id="SSF55797">
    <property type="entry name" value="PR-1-like"/>
    <property type="match status" value="2"/>
</dbReference>
<dbReference type="InterPro" id="IPR014044">
    <property type="entry name" value="CAP_dom"/>
</dbReference>
<dbReference type="Gene3D" id="3.40.33.10">
    <property type="entry name" value="CAP"/>
    <property type="match status" value="2"/>
</dbReference>
<evidence type="ECO:0000259" key="1">
    <source>
        <dbReference type="SMART" id="SM00198"/>
    </source>
</evidence>
<evidence type="ECO:0000313" key="3">
    <source>
        <dbReference type="Proteomes" id="UP000054047"/>
    </source>
</evidence>
<organism evidence="2 3">
    <name type="scientific">Ancylostoma duodenale</name>
    <dbReference type="NCBI Taxonomy" id="51022"/>
    <lineage>
        <taxon>Eukaryota</taxon>
        <taxon>Metazoa</taxon>
        <taxon>Ecdysozoa</taxon>
        <taxon>Nematoda</taxon>
        <taxon>Chromadorea</taxon>
        <taxon>Rhabditida</taxon>
        <taxon>Rhabditina</taxon>
        <taxon>Rhabditomorpha</taxon>
        <taxon>Strongyloidea</taxon>
        <taxon>Ancylostomatidae</taxon>
        <taxon>Ancylostomatinae</taxon>
        <taxon>Ancylostoma</taxon>
    </lineage>
</organism>